<dbReference type="AlphaFoldDB" id="A0A2H6N2U7"/>
<proteinExistence type="predicted"/>
<evidence type="ECO:0000256" key="1">
    <source>
        <dbReference type="SAM" id="MobiDB-lite"/>
    </source>
</evidence>
<evidence type="ECO:0000313" key="2">
    <source>
        <dbReference type="EMBL" id="LAA23319.1"/>
    </source>
</evidence>
<accession>A0A2H6N2U7</accession>
<sequence length="126" mass="14160">MDAKFFRLSIAKTEGHFTDLQVPAKSTEVGFLETPQDLSQDQPIPAKGGWKKNPEAHPSTFPKAMELSNKCLLKGNSGDAVERKMRSHPWVKNNGASPEVGEGRKMKKKRKEWLPVKVPLDEDVMF</sequence>
<reference evidence="2" key="2">
    <citation type="submission" date="2017-12" db="EMBL/GenBank/DDBJ databases">
        <title>Coralsnake Venomics: Analyses of Venom Gland Transcriptomes and Proteomes of Six Brazilian Taxa.</title>
        <authorList>
            <person name="Aird S.D."/>
            <person name="Jorge da Silva N."/>
            <person name="Qiu L."/>
            <person name="Villar-Briones A."/>
            <person name="Aparecida-Saddi V."/>
            <person name="Campos-Telles M.P."/>
            <person name="Grau M."/>
            <person name="Mikheyev A.S."/>
        </authorList>
    </citation>
    <scope>NUCLEOTIDE SEQUENCE</scope>
    <source>
        <tissue evidence="2">Venom_gland</tissue>
    </source>
</reference>
<reference evidence="2" key="1">
    <citation type="submission" date="2017-07" db="EMBL/GenBank/DDBJ databases">
        <authorList>
            <person name="Mikheyev A."/>
            <person name="Grau M."/>
        </authorList>
    </citation>
    <scope>NUCLEOTIDE SEQUENCE</scope>
    <source>
        <tissue evidence="2">Venom_gland</tissue>
    </source>
</reference>
<feature type="region of interest" description="Disordered" evidence="1">
    <location>
        <begin position="78"/>
        <end position="111"/>
    </location>
</feature>
<dbReference type="EMBL" id="IACI01049017">
    <property type="protein sequence ID" value="LAA23319.1"/>
    <property type="molecule type" value="Transcribed_RNA"/>
</dbReference>
<name>A0A2H6N2U7_9SAUR</name>
<feature type="region of interest" description="Disordered" evidence="1">
    <location>
        <begin position="35"/>
        <end position="60"/>
    </location>
</feature>
<protein>
    <submittedName>
        <fullName evidence="2">Uncharacterized protein</fullName>
    </submittedName>
</protein>
<organism evidence="2">
    <name type="scientific">Micrurus carvalhoi</name>
    <dbReference type="NCBI Taxonomy" id="3147026"/>
    <lineage>
        <taxon>Eukaryota</taxon>
        <taxon>Metazoa</taxon>
        <taxon>Chordata</taxon>
        <taxon>Craniata</taxon>
        <taxon>Vertebrata</taxon>
        <taxon>Euteleostomi</taxon>
        <taxon>Lepidosauria</taxon>
        <taxon>Squamata</taxon>
        <taxon>Bifurcata</taxon>
        <taxon>Unidentata</taxon>
        <taxon>Episquamata</taxon>
        <taxon>Toxicofera</taxon>
        <taxon>Serpentes</taxon>
        <taxon>Colubroidea</taxon>
        <taxon>Elapidae</taxon>
        <taxon>Elapinae</taxon>
        <taxon>Micrurus</taxon>
    </lineage>
</organism>